<dbReference type="EMBL" id="DRSQ01000067">
    <property type="protein sequence ID" value="HHE31640.1"/>
    <property type="molecule type" value="Genomic_DNA"/>
</dbReference>
<dbReference type="GO" id="GO:0046872">
    <property type="term" value="F:metal ion binding"/>
    <property type="evidence" value="ECO:0007669"/>
    <property type="project" value="UniProtKB-KW"/>
</dbReference>
<evidence type="ECO:0000256" key="1">
    <source>
        <dbReference type="ARBA" id="ARBA00000012"/>
    </source>
</evidence>
<dbReference type="PROSITE" id="PS00793">
    <property type="entry name" value="DHPS_2"/>
    <property type="match status" value="1"/>
</dbReference>
<evidence type="ECO:0000256" key="5">
    <source>
        <dbReference type="ARBA" id="ARBA00022679"/>
    </source>
</evidence>
<comment type="similarity">
    <text evidence="9">Belongs to the DHPS family.</text>
</comment>
<evidence type="ECO:0000313" key="11">
    <source>
        <dbReference type="EMBL" id="HHE31640.1"/>
    </source>
</evidence>
<keyword evidence="8 9" id="KW-0289">Folate biosynthesis</keyword>
<dbReference type="UniPathway" id="UPA00077">
    <property type="reaction ID" value="UER00156"/>
</dbReference>
<dbReference type="Gene3D" id="3.20.20.20">
    <property type="entry name" value="Dihydropteroate synthase-like"/>
    <property type="match status" value="1"/>
</dbReference>
<dbReference type="PANTHER" id="PTHR20941:SF1">
    <property type="entry name" value="FOLIC ACID SYNTHESIS PROTEIN FOL1"/>
    <property type="match status" value="1"/>
</dbReference>
<protein>
    <recommendedName>
        <fullName evidence="4 9">Dihydropteroate synthase</fullName>
        <shortName evidence="9">DHPS</shortName>
        <ecNumber evidence="4 9">2.5.1.15</ecNumber>
    </recommendedName>
    <alternativeName>
        <fullName evidence="9">Dihydropteroate pyrophosphorylase</fullName>
    </alternativeName>
</protein>
<comment type="cofactor">
    <cofactor evidence="2 9">
        <name>Mg(2+)</name>
        <dbReference type="ChEBI" id="CHEBI:18420"/>
    </cofactor>
</comment>
<dbReference type="PROSITE" id="PS00792">
    <property type="entry name" value="DHPS_1"/>
    <property type="match status" value="1"/>
</dbReference>
<dbReference type="GO" id="GO:0004156">
    <property type="term" value="F:dihydropteroate synthase activity"/>
    <property type="evidence" value="ECO:0007669"/>
    <property type="project" value="UniProtKB-EC"/>
</dbReference>
<organism evidence="11">
    <name type="scientific">Chlorobaculum parvum</name>
    <dbReference type="NCBI Taxonomy" id="274539"/>
    <lineage>
        <taxon>Bacteria</taxon>
        <taxon>Pseudomonadati</taxon>
        <taxon>Chlorobiota</taxon>
        <taxon>Chlorobiia</taxon>
        <taxon>Chlorobiales</taxon>
        <taxon>Chlorobiaceae</taxon>
        <taxon>Chlorobaculum</taxon>
    </lineage>
</organism>
<gene>
    <name evidence="11" type="primary">folP</name>
    <name evidence="11" type="ORF">ENL07_03130</name>
</gene>
<proteinExistence type="inferred from homology"/>
<keyword evidence="5 9" id="KW-0808">Transferase</keyword>
<dbReference type="PANTHER" id="PTHR20941">
    <property type="entry name" value="FOLATE SYNTHESIS PROTEINS"/>
    <property type="match status" value="1"/>
</dbReference>
<dbReference type="CDD" id="cd00739">
    <property type="entry name" value="DHPS"/>
    <property type="match status" value="1"/>
</dbReference>
<reference evidence="11" key="1">
    <citation type="journal article" date="2020" name="mSystems">
        <title>Genome- and Community-Level Interaction Insights into Carbon Utilization and Element Cycling Functions of Hydrothermarchaeota in Hydrothermal Sediment.</title>
        <authorList>
            <person name="Zhou Z."/>
            <person name="Liu Y."/>
            <person name="Xu W."/>
            <person name="Pan J."/>
            <person name="Luo Z.H."/>
            <person name="Li M."/>
        </authorList>
    </citation>
    <scope>NUCLEOTIDE SEQUENCE [LARGE SCALE GENOMIC DNA]</scope>
    <source>
        <strain evidence="11">HyVt-633</strain>
    </source>
</reference>
<dbReference type="AlphaFoldDB" id="A0A7C5HM18"/>
<dbReference type="Proteomes" id="UP000886058">
    <property type="component" value="Unassembled WGS sequence"/>
</dbReference>
<evidence type="ECO:0000256" key="9">
    <source>
        <dbReference type="RuleBase" id="RU361205"/>
    </source>
</evidence>
<name>A0A7C5HM18_9CHLB</name>
<dbReference type="Pfam" id="PF00809">
    <property type="entry name" value="Pterin_bind"/>
    <property type="match status" value="1"/>
</dbReference>
<dbReference type="NCBIfam" id="TIGR01496">
    <property type="entry name" value="DHPS"/>
    <property type="match status" value="1"/>
</dbReference>
<dbReference type="GO" id="GO:0046654">
    <property type="term" value="P:tetrahydrofolate biosynthetic process"/>
    <property type="evidence" value="ECO:0007669"/>
    <property type="project" value="UniProtKB-UniPathway"/>
</dbReference>
<evidence type="ECO:0000256" key="4">
    <source>
        <dbReference type="ARBA" id="ARBA00012458"/>
    </source>
</evidence>
<evidence type="ECO:0000256" key="7">
    <source>
        <dbReference type="ARBA" id="ARBA00022842"/>
    </source>
</evidence>
<keyword evidence="7 9" id="KW-0460">Magnesium</keyword>
<evidence type="ECO:0000256" key="6">
    <source>
        <dbReference type="ARBA" id="ARBA00022723"/>
    </source>
</evidence>
<evidence type="ECO:0000256" key="3">
    <source>
        <dbReference type="ARBA" id="ARBA00004763"/>
    </source>
</evidence>
<evidence type="ECO:0000256" key="8">
    <source>
        <dbReference type="ARBA" id="ARBA00022909"/>
    </source>
</evidence>
<sequence length="301" mass="32194">MTKSIDSNHYRLDCAGKTLDLSSPTIMGVVNLTPDSFFDGGVYGSTVNPAQLGRALDSAMAMVRAGAEIIDVGGESTRPGANPVSAEEEIRRTAPFIERLRQQSDVLISIDTYKTEVADKALHIGANIVNDISGFSFDPAMPEVCARHQSGVVLMHTPARPGSLRWSQDSGAEDEEVMRRVTGFLRHSVELATSHGIESIVLDPGLGFGKTVKENYRLLARLDELHALGWPVLAGLSRKSFLGQAIKRPGSDAPPPSERLFATISASTIALMNGADILRVHDVEAAVEARAVVLATHGASE</sequence>
<dbReference type="EC" id="2.5.1.15" evidence="4 9"/>
<dbReference type="InterPro" id="IPR011005">
    <property type="entry name" value="Dihydropteroate_synth-like_sf"/>
</dbReference>
<feature type="domain" description="Pterin-binding" evidence="10">
    <location>
        <begin position="24"/>
        <end position="291"/>
    </location>
</feature>
<comment type="function">
    <text evidence="9">Catalyzes the condensation of para-aminobenzoate (pABA) with 6-hydroxymethyl-7,8-dihydropterin diphosphate (DHPt-PP) to form 7,8-dihydropteroate (H2Pte), the immediate precursor of folate derivatives.</text>
</comment>
<dbReference type="InterPro" id="IPR045031">
    <property type="entry name" value="DHP_synth-like"/>
</dbReference>
<dbReference type="InterPro" id="IPR006390">
    <property type="entry name" value="DHP_synth_dom"/>
</dbReference>
<accession>A0A7C5HM18</accession>
<keyword evidence="6 9" id="KW-0479">Metal-binding</keyword>
<dbReference type="SUPFAM" id="SSF51717">
    <property type="entry name" value="Dihydropteroate synthetase-like"/>
    <property type="match status" value="1"/>
</dbReference>
<evidence type="ECO:0000256" key="2">
    <source>
        <dbReference type="ARBA" id="ARBA00001946"/>
    </source>
</evidence>
<dbReference type="GO" id="GO:0005829">
    <property type="term" value="C:cytosol"/>
    <property type="evidence" value="ECO:0007669"/>
    <property type="project" value="TreeGrafter"/>
</dbReference>
<dbReference type="InterPro" id="IPR000489">
    <property type="entry name" value="Pterin-binding_dom"/>
</dbReference>
<evidence type="ECO:0000259" key="10">
    <source>
        <dbReference type="PROSITE" id="PS50972"/>
    </source>
</evidence>
<comment type="catalytic activity">
    <reaction evidence="1">
        <text>(7,8-dihydropterin-6-yl)methyl diphosphate + 4-aminobenzoate = 7,8-dihydropteroate + diphosphate</text>
        <dbReference type="Rhea" id="RHEA:19949"/>
        <dbReference type="ChEBI" id="CHEBI:17836"/>
        <dbReference type="ChEBI" id="CHEBI:17839"/>
        <dbReference type="ChEBI" id="CHEBI:33019"/>
        <dbReference type="ChEBI" id="CHEBI:72950"/>
        <dbReference type="EC" id="2.5.1.15"/>
    </reaction>
</comment>
<comment type="pathway">
    <text evidence="3 9">Cofactor biosynthesis; tetrahydrofolate biosynthesis; 7,8-dihydrofolate from 2-amino-4-hydroxy-6-hydroxymethyl-7,8-dihydropteridine diphosphate and 4-aminobenzoate: step 1/2.</text>
</comment>
<dbReference type="GO" id="GO:0046656">
    <property type="term" value="P:folic acid biosynthetic process"/>
    <property type="evidence" value="ECO:0007669"/>
    <property type="project" value="UniProtKB-KW"/>
</dbReference>
<comment type="caution">
    <text evidence="11">The sequence shown here is derived from an EMBL/GenBank/DDBJ whole genome shotgun (WGS) entry which is preliminary data.</text>
</comment>
<dbReference type="PROSITE" id="PS50972">
    <property type="entry name" value="PTERIN_BINDING"/>
    <property type="match status" value="1"/>
</dbReference>